<evidence type="ECO:0000256" key="4">
    <source>
        <dbReference type="ARBA" id="ARBA00022692"/>
    </source>
</evidence>
<gene>
    <name evidence="7" type="primary">lgt</name>
    <name evidence="8" type="ORF">HMPREF9473_01800</name>
</gene>
<dbReference type="PANTHER" id="PTHR30589:SF0">
    <property type="entry name" value="PHOSPHATIDYLGLYCEROL--PROLIPOPROTEIN DIACYLGLYCERYL TRANSFERASE"/>
    <property type="match status" value="1"/>
</dbReference>
<feature type="transmembrane region" description="Helical" evidence="7">
    <location>
        <begin position="225"/>
        <end position="244"/>
    </location>
</feature>
<comment type="similarity">
    <text evidence="1 7">Belongs to the Lgt family.</text>
</comment>
<dbReference type="RefSeq" id="WP_006779780.1">
    <property type="nucleotide sequence ID" value="NZ_CP040506.1"/>
</dbReference>
<protein>
    <recommendedName>
        <fullName evidence="7">Phosphatidylglycerol--prolipoprotein diacylglyceryl transferase</fullName>
        <ecNumber evidence="7">2.5.1.145</ecNumber>
    </recommendedName>
</protein>
<evidence type="ECO:0000256" key="1">
    <source>
        <dbReference type="ARBA" id="ARBA00007150"/>
    </source>
</evidence>
<organism evidence="8 9">
    <name type="scientific">Hungatella hathewayi WAL-18680</name>
    <dbReference type="NCBI Taxonomy" id="742737"/>
    <lineage>
        <taxon>Bacteria</taxon>
        <taxon>Bacillati</taxon>
        <taxon>Bacillota</taxon>
        <taxon>Clostridia</taxon>
        <taxon>Lachnospirales</taxon>
        <taxon>Lachnospiraceae</taxon>
        <taxon>Hungatella</taxon>
    </lineage>
</organism>
<evidence type="ECO:0000313" key="8">
    <source>
        <dbReference type="EMBL" id="EHI60213.1"/>
    </source>
</evidence>
<dbReference type="Proteomes" id="UP000005384">
    <property type="component" value="Unassembled WGS sequence"/>
</dbReference>
<evidence type="ECO:0000256" key="3">
    <source>
        <dbReference type="ARBA" id="ARBA00022679"/>
    </source>
</evidence>
<accession>G5IE73</accession>
<evidence type="ECO:0000256" key="2">
    <source>
        <dbReference type="ARBA" id="ARBA00022475"/>
    </source>
</evidence>
<dbReference type="EMBL" id="ADLN01000032">
    <property type="protein sequence ID" value="EHI60213.1"/>
    <property type="molecule type" value="Genomic_DNA"/>
</dbReference>
<comment type="pathway">
    <text evidence="7">Protein modification; lipoprotein biosynthesis (diacylglyceryl transfer).</text>
</comment>
<dbReference type="GO" id="GO:0008961">
    <property type="term" value="F:phosphatidylglycerol-prolipoprotein diacylglyceryl transferase activity"/>
    <property type="evidence" value="ECO:0007669"/>
    <property type="project" value="UniProtKB-UniRule"/>
</dbReference>
<dbReference type="InterPro" id="IPR001640">
    <property type="entry name" value="Lgt"/>
</dbReference>
<dbReference type="Pfam" id="PF01790">
    <property type="entry name" value="LGT"/>
    <property type="match status" value="1"/>
</dbReference>
<dbReference type="GO" id="GO:0042158">
    <property type="term" value="P:lipoprotein biosynthetic process"/>
    <property type="evidence" value="ECO:0007669"/>
    <property type="project" value="UniProtKB-UniRule"/>
</dbReference>
<keyword evidence="6 7" id="KW-0472">Membrane</keyword>
<evidence type="ECO:0000256" key="6">
    <source>
        <dbReference type="ARBA" id="ARBA00023136"/>
    </source>
</evidence>
<comment type="subcellular location">
    <subcellularLocation>
        <location evidence="7">Cell membrane</location>
        <topology evidence="7">Multi-pass membrane protein</topology>
    </subcellularLocation>
</comment>
<keyword evidence="9" id="KW-1185">Reference proteome</keyword>
<dbReference type="PATRIC" id="fig|742737.3.peg.1825"/>
<reference evidence="8 9" key="1">
    <citation type="submission" date="2011-08" db="EMBL/GenBank/DDBJ databases">
        <title>The Genome Sequence of Clostridium hathewayi WAL-18680.</title>
        <authorList>
            <consortium name="The Broad Institute Genome Sequencing Platform"/>
            <person name="Earl A."/>
            <person name="Ward D."/>
            <person name="Feldgarden M."/>
            <person name="Gevers D."/>
            <person name="Finegold S.M."/>
            <person name="Summanen P.H."/>
            <person name="Molitoris D.R."/>
            <person name="Song M."/>
            <person name="Daigneault M."/>
            <person name="Allen-Vercoe E."/>
            <person name="Young S.K."/>
            <person name="Zeng Q."/>
            <person name="Gargeya S."/>
            <person name="Fitzgerald M."/>
            <person name="Haas B."/>
            <person name="Abouelleil A."/>
            <person name="Alvarado L."/>
            <person name="Arachchi H.M."/>
            <person name="Berlin A."/>
            <person name="Brown A."/>
            <person name="Chapman S.B."/>
            <person name="Chen Z."/>
            <person name="Dunbar C."/>
            <person name="Freedman E."/>
            <person name="Gearin G."/>
            <person name="Gellesch M."/>
            <person name="Goldberg J."/>
            <person name="Griggs A."/>
            <person name="Gujja S."/>
            <person name="Heiman D."/>
            <person name="Howarth C."/>
            <person name="Larson L."/>
            <person name="Lui A."/>
            <person name="MacDonald P.J.P."/>
            <person name="Montmayeur A."/>
            <person name="Murphy C."/>
            <person name="Neiman D."/>
            <person name="Pearson M."/>
            <person name="Priest M."/>
            <person name="Roberts A."/>
            <person name="Saif S."/>
            <person name="Shea T."/>
            <person name="Shenoy N."/>
            <person name="Sisk P."/>
            <person name="Stolte C."/>
            <person name="Sykes S."/>
            <person name="Wortman J."/>
            <person name="Nusbaum C."/>
            <person name="Birren B."/>
        </authorList>
    </citation>
    <scope>NUCLEOTIDE SEQUENCE [LARGE SCALE GENOMIC DNA]</scope>
    <source>
        <strain evidence="8 9">WAL-18680</strain>
    </source>
</reference>
<keyword evidence="2 7" id="KW-1003">Cell membrane</keyword>
<evidence type="ECO:0000256" key="5">
    <source>
        <dbReference type="ARBA" id="ARBA00022989"/>
    </source>
</evidence>
<feature type="transmembrane region" description="Helical" evidence="7">
    <location>
        <begin position="264"/>
        <end position="280"/>
    </location>
</feature>
<dbReference type="OrthoDB" id="871140at2"/>
<feature type="binding site" evidence="7">
    <location>
        <position position="147"/>
    </location>
    <ligand>
        <name>a 1,2-diacyl-sn-glycero-3-phospho-(1'-sn-glycerol)</name>
        <dbReference type="ChEBI" id="CHEBI:64716"/>
    </ligand>
</feature>
<comment type="function">
    <text evidence="7">Catalyzes the transfer of the diacylglyceryl group from phosphatidylglycerol to the sulfhydryl group of the N-terminal cysteine of a prolipoprotein, the first step in the formation of mature lipoproteins.</text>
</comment>
<feature type="transmembrane region" description="Helical" evidence="7">
    <location>
        <begin position="62"/>
        <end position="81"/>
    </location>
</feature>
<sequence length="291" mass="32761">MITAADISFVHLGIRIEHLRNSISVFGFPITFYGMIIGLGMLAGIWVAQSDAKRRGQNPEDYLDFALYAIIFSIIGARLYYVAFAWDNYKGDLLQILNLRAGGLAIYGGVIAAVITLIVYTRVKKLSFFTMADSGCLGLVTGQIIGRWGNFFNCEAFGGYTDSLLAMRLKRSLVNESMISSDLINHLIVENGIEYIQVHPTFLYESVWNLGVLAFMLWYRHRKKFEGEMMLIYLFGYGLGRVWIEGLRTDQLIFFNTGVPVSQALSLILVLVSGAILLWNHRKIKRSTKGD</sequence>
<comment type="catalytic activity">
    <reaction evidence="7">
        <text>L-cysteinyl-[prolipoprotein] + a 1,2-diacyl-sn-glycero-3-phospho-(1'-sn-glycerol) = an S-1,2-diacyl-sn-glyceryl-L-cysteinyl-[prolipoprotein] + sn-glycerol 1-phosphate + H(+)</text>
        <dbReference type="Rhea" id="RHEA:56712"/>
        <dbReference type="Rhea" id="RHEA-COMP:14679"/>
        <dbReference type="Rhea" id="RHEA-COMP:14680"/>
        <dbReference type="ChEBI" id="CHEBI:15378"/>
        <dbReference type="ChEBI" id="CHEBI:29950"/>
        <dbReference type="ChEBI" id="CHEBI:57685"/>
        <dbReference type="ChEBI" id="CHEBI:64716"/>
        <dbReference type="ChEBI" id="CHEBI:140658"/>
        <dbReference type="EC" id="2.5.1.145"/>
    </reaction>
</comment>
<dbReference type="GO" id="GO:0005886">
    <property type="term" value="C:plasma membrane"/>
    <property type="evidence" value="ECO:0007669"/>
    <property type="project" value="UniProtKB-SubCell"/>
</dbReference>
<keyword evidence="3 7" id="KW-0808">Transferase</keyword>
<dbReference type="AlphaFoldDB" id="G5IE73"/>
<evidence type="ECO:0000256" key="7">
    <source>
        <dbReference type="HAMAP-Rule" id="MF_01147"/>
    </source>
</evidence>
<evidence type="ECO:0000313" key="9">
    <source>
        <dbReference type="Proteomes" id="UP000005384"/>
    </source>
</evidence>
<dbReference type="PROSITE" id="PS01311">
    <property type="entry name" value="LGT"/>
    <property type="match status" value="1"/>
</dbReference>
<keyword evidence="8" id="KW-0449">Lipoprotein</keyword>
<dbReference type="HOGENOM" id="CLU_013386_0_0_9"/>
<name>G5IE73_9FIRM</name>
<feature type="transmembrane region" description="Helical" evidence="7">
    <location>
        <begin position="30"/>
        <end position="50"/>
    </location>
</feature>
<dbReference type="NCBIfam" id="TIGR00544">
    <property type="entry name" value="lgt"/>
    <property type="match status" value="1"/>
</dbReference>
<dbReference type="EC" id="2.5.1.145" evidence="7"/>
<keyword evidence="5 7" id="KW-1133">Transmembrane helix</keyword>
<dbReference type="PANTHER" id="PTHR30589">
    <property type="entry name" value="PROLIPOPROTEIN DIACYLGLYCERYL TRANSFERASE"/>
    <property type="match status" value="1"/>
</dbReference>
<proteinExistence type="inferred from homology"/>
<keyword evidence="4 7" id="KW-0812">Transmembrane</keyword>
<comment type="caution">
    <text evidence="8">The sequence shown here is derived from an EMBL/GenBank/DDBJ whole genome shotgun (WGS) entry which is preliminary data.</text>
</comment>
<feature type="transmembrane region" description="Helical" evidence="7">
    <location>
        <begin position="101"/>
        <end position="121"/>
    </location>
</feature>
<dbReference type="HAMAP" id="MF_01147">
    <property type="entry name" value="Lgt"/>
    <property type="match status" value="1"/>
</dbReference>
<dbReference type="UniPathway" id="UPA00664"/>